<evidence type="ECO:0000313" key="2">
    <source>
        <dbReference type="EMBL" id="SFL05771.1"/>
    </source>
</evidence>
<reference evidence="3" key="1">
    <citation type="submission" date="2016-10" db="EMBL/GenBank/DDBJ databases">
        <authorList>
            <person name="Varghese N."/>
            <person name="Submissions S."/>
        </authorList>
    </citation>
    <scope>NUCLEOTIDE SEQUENCE [LARGE SCALE GENOMIC DNA]</scope>
    <source>
        <strain evidence="3">CGMCC 4.2126</strain>
    </source>
</reference>
<keyword evidence="3" id="KW-1185">Reference proteome</keyword>
<organism evidence="2 3">
    <name type="scientific">Streptosporangium canum</name>
    <dbReference type="NCBI Taxonomy" id="324952"/>
    <lineage>
        <taxon>Bacteria</taxon>
        <taxon>Bacillati</taxon>
        <taxon>Actinomycetota</taxon>
        <taxon>Actinomycetes</taxon>
        <taxon>Streptosporangiales</taxon>
        <taxon>Streptosporangiaceae</taxon>
        <taxon>Streptosporangium</taxon>
    </lineage>
</organism>
<accession>A0A1I4ENN8</accession>
<gene>
    <name evidence="2" type="ORF">SAMN05216275_15052</name>
</gene>
<dbReference type="AlphaFoldDB" id="A0A1I4ENN8"/>
<keyword evidence="1" id="KW-0812">Transmembrane</keyword>
<keyword evidence="1" id="KW-0472">Membrane</keyword>
<proteinExistence type="predicted"/>
<evidence type="ECO:0000313" key="3">
    <source>
        <dbReference type="Proteomes" id="UP000199111"/>
    </source>
</evidence>
<protein>
    <submittedName>
        <fullName evidence="2">Uncharacterized protein</fullName>
    </submittedName>
</protein>
<feature type="transmembrane region" description="Helical" evidence="1">
    <location>
        <begin position="20"/>
        <end position="42"/>
    </location>
</feature>
<evidence type="ECO:0000256" key="1">
    <source>
        <dbReference type="SAM" id="Phobius"/>
    </source>
</evidence>
<dbReference type="EMBL" id="FOQY01000050">
    <property type="protein sequence ID" value="SFL05771.1"/>
    <property type="molecule type" value="Genomic_DNA"/>
</dbReference>
<dbReference type="Proteomes" id="UP000199111">
    <property type="component" value="Unassembled WGS sequence"/>
</dbReference>
<name>A0A1I4ENN8_9ACTN</name>
<keyword evidence="1" id="KW-1133">Transmembrane helix</keyword>
<sequence length="54" mass="5953">MGVGLGVLHIVIKQDAHPAAFIGGWSVSIVAVFVIWMTTEFIRSKRAARTRDRS</sequence>